<evidence type="ECO:0000256" key="15">
    <source>
        <dbReference type="SAM" id="Phobius"/>
    </source>
</evidence>
<proteinExistence type="evidence at transcript level"/>
<dbReference type="CDD" id="cd00030">
    <property type="entry name" value="C2"/>
    <property type="match status" value="1"/>
</dbReference>
<dbReference type="CDD" id="cd04037">
    <property type="entry name" value="C2E_Ferlin"/>
    <property type="match status" value="1"/>
</dbReference>
<dbReference type="InterPro" id="IPR037720">
    <property type="entry name" value="C2B_Ferlin"/>
</dbReference>
<dbReference type="InterPro" id="IPR012560">
    <property type="entry name" value="Ferlin_A-domain"/>
</dbReference>
<dbReference type="SMART" id="SM01200">
    <property type="entry name" value="FerA"/>
    <property type="match status" value="1"/>
</dbReference>
<keyword evidence="4" id="KW-1003">Cell membrane</keyword>
<reference evidence="17" key="1">
    <citation type="submission" date="2020-04" db="EMBL/GenBank/DDBJ databases">
        <authorList>
            <person name="Neveu A P."/>
        </authorList>
    </citation>
    <scope>NUCLEOTIDE SEQUENCE</scope>
    <source>
        <tissue evidence="17">Whole embryo</tissue>
    </source>
</reference>
<feature type="domain" description="C2" evidence="16">
    <location>
        <begin position="1562"/>
        <end position="1685"/>
    </location>
</feature>
<keyword evidence="6" id="KW-0479">Metal-binding</keyword>
<keyword evidence="12" id="KW-0968">Cytoplasmic vesicle</keyword>
<evidence type="ECO:0000259" key="16">
    <source>
        <dbReference type="PROSITE" id="PS50004"/>
    </source>
</evidence>
<organism evidence="17">
    <name type="scientific">Phallusia mammillata</name>
    <dbReference type="NCBI Taxonomy" id="59560"/>
    <lineage>
        <taxon>Eukaryota</taxon>
        <taxon>Metazoa</taxon>
        <taxon>Chordata</taxon>
        <taxon>Tunicata</taxon>
        <taxon>Ascidiacea</taxon>
        <taxon>Phlebobranchia</taxon>
        <taxon>Ascidiidae</taxon>
        <taxon>Phallusia</taxon>
    </lineage>
</organism>
<feature type="compositionally biased region" description="Basic and acidic residues" evidence="14">
    <location>
        <begin position="1085"/>
        <end position="1097"/>
    </location>
</feature>
<dbReference type="InterPro" id="IPR032362">
    <property type="entry name" value="Ferlin_C"/>
</dbReference>
<dbReference type="SMART" id="SM01201">
    <property type="entry name" value="FerB"/>
    <property type="match status" value="1"/>
</dbReference>
<dbReference type="CDD" id="cd08374">
    <property type="entry name" value="C2F_Ferlin"/>
    <property type="match status" value="1"/>
</dbReference>
<feature type="domain" description="C2" evidence="16">
    <location>
        <begin position="1116"/>
        <end position="1247"/>
    </location>
</feature>
<feature type="compositionally biased region" description="Basic and acidic residues" evidence="14">
    <location>
        <begin position="2007"/>
        <end position="2027"/>
    </location>
</feature>
<dbReference type="InterPro" id="IPR037723">
    <property type="entry name" value="C2D_Ferlin"/>
</dbReference>
<keyword evidence="10 15" id="KW-1133">Transmembrane helix</keyword>
<feature type="region of interest" description="Disordered" evidence="14">
    <location>
        <begin position="1074"/>
        <end position="1117"/>
    </location>
</feature>
<dbReference type="Pfam" id="PF16165">
    <property type="entry name" value="Ferlin_C"/>
    <property type="match status" value="1"/>
</dbReference>
<dbReference type="EMBL" id="LR788303">
    <property type="protein sequence ID" value="CAB3264165.1"/>
    <property type="molecule type" value="mRNA"/>
</dbReference>
<evidence type="ECO:0000256" key="7">
    <source>
        <dbReference type="ARBA" id="ARBA00022737"/>
    </source>
</evidence>
<dbReference type="CDD" id="cd04018">
    <property type="entry name" value="C2C_Ferlin"/>
    <property type="match status" value="1"/>
</dbReference>
<dbReference type="CDD" id="cd04011">
    <property type="entry name" value="C2B_Ferlin"/>
    <property type="match status" value="1"/>
</dbReference>
<dbReference type="InterPro" id="IPR037725">
    <property type="entry name" value="C2F_Ferlin"/>
</dbReference>
<dbReference type="InterPro" id="IPR037721">
    <property type="entry name" value="Ferlin"/>
</dbReference>
<gene>
    <name evidence="17" type="primary">Myof</name>
</gene>
<dbReference type="GO" id="GO:0030659">
    <property type="term" value="C:cytoplasmic vesicle membrane"/>
    <property type="evidence" value="ECO:0007669"/>
    <property type="project" value="UniProtKB-SubCell"/>
</dbReference>
<dbReference type="SMART" id="SM00694">
    <property type="entry name" value="DysFC"/>
    <property type="match status" value="2"/>
</dbReference>
<dbReference type="InterPro" id="IPR035892">
    <property type="entry name" value="C2_domain_sf"/>
</dbReference>
<dbReference type="PANTHER" id="PTHR12546">
    <property type="entry name" value="FER-1-LIKE"/>
    <property type="match status" value="1"/>
</dbReference>
<evidence type="ECO:0000256" key="12">
    <source>
        <dbReference type="ARBA" id="ARBA00023329"/>
    </source>
</evidence>
<name>A0A6F9DML9_9ASCI</name>
<evidence type="ECO:0000256" key="6">
    <source>
        <dbReference type="ARBA" id="ARBA00022723"/>
    </source>
</evidence>
<protein>
    <submittedName>
        <fullName evidence="17">Myoferlin</fullName>
    </submittedName>
</protein>
<evidence type="ECO:0000256" key="11">
    <source>
        <dbReference type="ARBA" id="ARBA00023136"/>
    </source>
</evidence>
<dbReference type="Gene3D" id="2.60.40.150">
    <property type="entry name" value="C2 domain"/>
    <property type="match status" value="6"/>
</dbReference>
<dbReference type="Pfam" id="PF00168">
    <property type="entry name" value="C2"/>
    <property type="match status" value="7"/>
</dbReference>
<comment type="subcellular location">
    <subcellularLocation>
        <location evidence="1">Cell membrane</location>
        <topology evidence="1">Single-pass type II membrane protein</topology>
    </subcellularLocation>
    <subcellularLocation>
        <location evidence="2">Cytoplasmic vesicle membrane</location>
        <topology evidence="2">Single-pass type II membrane protein</topology>
    </subcellularLocation>
</comment>
<keyword evidence="11 15" id="KW-0472">Membrane</keyword>
<evidence type="ECO:0000256" key="13">
    <source>
        <dbReference type="SAM" id="Coils"/>
    </source>
</evidence>
<dbReference type="GO" id="GO:0046872">
    <property type="term" value="F:metal ion binding"/>
    <property type="evidence" value="ECO:0007669"/>
    <property type="project" value="UniProtKB-KW"/>
</dbReference>
<evidence type="ECO:0000313" key="17">
    <source>
        <dbReference type="EMBL" id="CAB3264165.1"/>
    </source>
</evidence>
<evidence type="ECO:0000256" key="14">
    <source>
        <dbReference type="SAM" id="MobiDB-lite"/>
    </source>
</evidence>
<dbReference type="InterPro" id="IPR037722">
    <property type="entry name" value="C2C_Ferlin"/>
</dbReference>
<evidence type="ECO:0000256" key="3">
    <source>
        <dbReference type="ARBA" id="ARBA00007561"/>
    </source>
</evidence>
<dbReference type="Pfam" id="PF08150">
    <property type="entry name" value="FerB"/>
    <property type="match status" value="1"/>
</dbReference>
<feature type="domain" description="C2" evidence="16">
    <location>
        <begin position="1800"/>
        <end position="1950"/>
    </location>
</feature>
<dbReference type="SMART" id="SM00693">
    <property type="entry name" value="DysFN"/>
    <property type="match status" value="2"/>
</dbReference>
<dbReference type="InterPro" id="IPR000008">
    <property type="entry name" value="C2_dom"/>
</dbReference>
<feature type="compositionally biased region" description="Basic and acidic residues" evidence="14">
    <location>
        <begin position="113"/>
        <end position="126"/>
    </location>
</feature>
<feature type="region of interest" description="Disordered" evidence="14">
    <location>
        <begin position="109"/>
        <end position="156"/>
    </location>
</feature>
<feature type="domain" description="C2" evidence="16">
    <location>
        <begin position="327"/>
        <end position="466"/>
    </location>
</feature>
<evidence type="ECO:0000256" key="1">
    <source>
        <dbReference type="ARBA" id="ARBA00004401"/>
    </source>
</evidence>
<feature type="transmembrane region" description="Helical" evidence="15">
    <location>
        <begin position="2054"/>
        <end position="2076"/>
    </location>
</feature>
<feature type="coiled-coil region" evidence="13">
    <location>
        <begin position="638"/>
        <end position="665"/>
    </location>
</feature>
<feature type="compositionally biased region" description="Acidic residues" evidence="14">
    <location>
        <begin position="145"/>
        <end position="156"/>
    </location>
</feature>
<dbReference type="InterPro" id="IPR006614">
    <property type="entry name" value="Peroxin/Ferlin"/>
</dbReference>
<dbReference type="SMART" id="SM00239">
    <property type="entry name" value="C2"/>
    <property type="match status" value="7"/>
</dbReference>
<dbReference type="GO" id="GO:0007009">
    <property type="term" value="P:plasma membrane organization"/>
    <property type="evidence" value="ECO:0007669"/>
    <property type="project" value="TreeGrafter"/>
</dbReference>
<sequence>MPEIKVKIVKAEFGSEHKIKSPFVTVSFKGIVKKTKNKKGNNPTWNETLTFALTEQPSPSDEFRFEVIEDDGIFGIDKTLGKASISYNALKLSREKELDLRGKKTTARLRVSMADDRSTPGDDGGRKSTATPAGGTASPQAADKEEGELGDEGVGDLGEFEQEDQHFAGSGLGGRADRSSLSQKVEDFQIRLKVICGRQLTGANIKPVVKVKAGKNQTRITRVRKGSSPIWNEMMLFTFHESLRDLYDMFVEFHVNNSMRIRADALIGFFKLDVGFIYDQPSHAFVKKWILLTDPEDPSNTPKGYIKMTICVLGAGDEPPDDRTEEGEDDIEGNVLTPAGAALRPSTFCLRVYGGEDFPQMDISAFKSMKKLMGMGEAEDISKTLVDPYLIFTFAGKKRKTRVVEGSNHPDWNEELSLPVKFPSMCDTIKLTLKDWDRVGGDDCIGTTTIHMPHISSTGEDASGAGFPPTFGPTYINFYGSPREFVDIADSLDALNTGKGEGCAYRGRAMVELITSMDEEGQEPKPSIQSIDEERIRVIQKYKSRRRYRLVVAFSGAGQIEKMYEGVEFEVSMGNYGNKFEADLGASVSTTEPQNPVFDGVKYHFMPWAAKKPVMMVTTHWEEISFRLFSLNFILRLIDKITMDLDRIKQLIEDKEDEIEIASEIVSLLDMIILETNKRIPDPRGRSTSNQLDVRIHSRRVQTFMLIQDQATDLRQNCRDAESAVTAIADMLEQLHSVSFEPQNSFPDVVIWMISGTKRIAYARIPAYDILHCHDNPEYSGRFCSKPKIVLLKVPTAKKFSKKKYKIPCQLQILAWLGRAQDQNDFNFNTTGQISVYADTFEVESKFNIRGNWASEGYKDITGAYPLPKDSFTCPPGWVWEGDWHISSDVPLMQDEGYISYLEECFEHQYRFPGSDWQDEKILNSRGDPVPNLAAIKCQGGWEWEDDWSPDTNRACDEEGWEYCTIAREDEEVVWETTEKTFHVGRRRRLIRTRICLDQKLQKFFLQGSKAAEGSIGDGWEYAKTQSSQFHSMSGTFDMVKRRRWVRKMVTSESRGAAAIFNLDKTVKIDAKDQPLSPTSFGKATGEERFESDESKMKVFKKKDKSSDADAKKKKKLPKMPAPKIYMMFEHVSKLHLRAYIYQARDLLPMDQDNFSDPVVMISFLNYCRRTDVINHTLNPVWNQTLMMDINFYGDLNYLQKFCPEILLEVFDKDELIPFHIGGLTPAKVPAKKTRSDHSKKPVNGNLEFMGRAWAKPLLRFDGSEVDKAKLAWADVRKGDMAGGSILCAFELFLKHEQQEIPVQPPRRTAGDGFMVPFGIRPVLQPTALEFMLWGVRNMESFKLLSVNSPSILIQVGDVEIRTKIIKNLKKNPNFTEPVYFRATQLPVERLYFPPVVIRVKDNRKFGSRPTVGQHIITDVSQYQVETPKLKTSTPADEGYDEPMITDVAIEVDKPKQSKGKKVIAFLKKLKQKPRQAGPREDEIDWWSKFYASIGDKTMCGVYMDTGMDLVKVYKYELEKAENFNYFSDFIQTFKLFRGKAHDDEEPDYAGELKGTFRIYRLPSDDSLPPRYFRDLPSTDPVEVKIRVYVIRAYDLAPQDSNGLADPYLKIKVGKKRILDRDNYIPNSLDPTFGRMFELDLVLPMDKDLRVEVFDWDLIGTDDKIGETVIDLENRYLSNFRAWCGLPDTYYTSGPCPWRDQMTPKDWLYDKAKREKWDEPVWNGNSCVYVGGKTYRLDQFEADKKPSPYWGPAEQRLSLHILKTFPHVSEHVETRPLYTDLLPGIQQGSVQLWVDMFPKDYGEPGAPFNIDPRKPSKYFIRVIIWNCSEIPMMDTSFLGDQMTDIYFKGYLTGLEHKKQKTDVHYRSLDGTGMFNWRYIFPFNYLPQERLVHVERKEHLWSLDKTVTKFPPVLNIQVWDNDLFGPNEYISEISLPLTNMAKCCKFQRNCKLANVPDLQGNCEMDIINLFDQKLLKGWWPLYRVVEGQTQQAGKLEMSVEIVTEDEHEEKPAGPGRDEPNLNPKLEKPKRPATSFAWFSSPFKSLRYIIWRKYKWFILGFLGVALLIIFFVLFFYSFPGALVRLFV</sequence>
<accession>A0A6F9DML9</accession>
<dbReference type="Pfam" id="PF08151">
    <property type="entry name" value="FerI"/>
    <property type="match status" value="1"/>
</dbReference>
<dbReference type="CDD" id="cd04017">
    <property type="entry name" value="C2D_Ferlin"/>
    <property type="match status" value="1"/>
</dbReference>
<dbReference type="SMART" id="SM01202">
    <property type="entry name" value="FerI"/>
    <property type="match status" value="1"/>
</dbReference>
<feature type="domain" description="C2" evidence="16">
    <location>
        <begin position="171"/>
        <end position="290"/>
    </location>
</feature>
<evidence type="ECO:0000256" key="9">
    <source>
        <dbReference type="ARBA" id="ARBA00022968"/>
    </source>
</evidence>
<dbReference type="Pfam" id="PF22901">
    <property type="entry name" value="dsrm_Ferlin"/>
    <property type="match status" value="1"/>
</dbReference>
<keyword evidence="8" id="KW-0106">Calcium</keyword>
<dbReference type="GO" id="GO:0005886">
    <property type="term" value="C:plasma membrane"/>
    <property type="evidence" value="ECO:0007669"/>
    <property type="project" value="UniProtKB-SubCell"/>
</dbReference>
<evidence type="ECO:0000256" key="4">
    <source>
        <dbReference type="ARBA" id="ARBA00022475"/>
    </source>
</evidence>
<feature type="domain" description="C2" evidence="16">
    <location>
        <begin position="1309"/>
        <end position="1433"/>
    </location>
</feature>
<dbReference type="InterPro" id="IPR012561">
    <property type="entry name" value="Ferlin_B-domain"/>
</dbReference>
<keyword evidence="9" id="KW-0735">Signal-anchor</keyword>
<evidence type="ECO:0000256" key="2">
    <source>
        <dbReference type="ARBA" id="ARBA00004483"/>
    </source>
</evidence>
<evidence type="ECO:0000256" key="10">
    <source>
        <dbReference type="ARBA" id="ARBA00022989"/>
    </source>
</evidence>
<keyword evidence="5 15" id="KW-0812">Transmembrane</keyword>
<dbReference type="InterPro" id="IPR012968">
    <property type="entry name" value="FerIin_dom"/>
</dbReference>
<dbReference type="SUPFAM" id="SSF49562">
    <property type="entry name" value="C2 domain (Calcium/lipid-binding domain, CaLB)"/>
    <property type="match status" value="7"/>
</dbReference>
<comment type="similarity">
    <text evidence="3">Belongs to the ferlin family.</text>
</comment>
<evidence type="ECO:0000256" key="8">
    <source>
        <dbReference type="ARBA" id="ARBA00022837"/>
    </source>
</evidence>
<feature type="region of interest" description="Disordered" evidence="14">
    <location>
        <begin position="2003"/>
        <end position="2027"/>
    </location>
</feature>
<feature type="domain" description="C2" evidence="16">
    <location>
        <begin position="1"/>
        <end position="100"/>
    </location>
</feature>
<dbReference type="InterPro" id="IPR055072">
    <property type="entry name" value="Ferlin_DSRM"/>
</dbReference>
<dbReference type="InterPro" id="IPR037724">
    <property type="entry name" value="C2E_Ferlin"/>
</dbReference>
<keyword evidence="13" id="KW-0175">Coiled coil</keyword>
<dbReference type="PANTHER" id="PTHR12546:SF33">
    <property type="entry name" value="SPERM VESICLE FUSION PROTEIN FER-1"/>
    <property type="match status" value="1"/>
</dbReference>
<evidence type="ECO:0000256" key="5">
    <source>
        <dbReference type="ARBA" id="ARBA00022692"/>
    </source>
</evidence>
<dbReference type="PROSITE" id="PS50004">
    <property type="entry name" value="C2"/>
    <property type="match status" value="7"/>
</dbReference>
<keyword evidence="7" id="KW-0677">Repeat</keyword>